<sequence>MRGAILQMAKEQAHNTTVLHQIQSDISNVLTAFRVFNGTLNSILARCPTSTTEAQCKKVNDEMAKMGSAIATLNQRMTDRASVQGPTLRPDLMCENYAAQVKKTPHPLSKQTAEHSQSGLQKEKENCGSNAKPLSPKSAFNSVENKTISSHNDQNGSQIISDSNQNATNCNVSRILEETTASKPNIRINRGDNFIAARKRRNISYYIAKHRHTRNGKRYIRLFDQRPGPTLSLIKEGNRDSRRGFQ</sequence>
<feature type="region of interest" description="Disordered" evidence="1">
    <location>
        <begin position="103"/>
        <end position="139"/>
    </location>
</feature>
<dbReference type="AlphaFoldDB" id="A0A9D4JPZ9"/>
<dbReference type="Proteomes" id="UP000828390">
    <property type="component" value="Unassembled WGS sequence"/>
</dbReference>
<evidence type="ECO:0000313" key="3">
    <source>
        <dbReference type="Proteomes" id="UP000828390"/>
    </source>
</evidence>
<evidence type="ECO:0000313" key="2">
    <source>
        <dbReference type="EMBL" id="KAH3816648.1"/>
    </source>
</evidence>
<dbReference type="EMBL" id="JAIWYP010000005">
    <property type="protein sequence ID" value="KAH3816648.1"/>
    <property type="molecule type" value="Genomic_DNA"/>
</dbReference>
<evidence type="ECO:0000256" key="1">
    <source>
        <dbReference type="SAM" id="MobiDB-lite"/>
    </source>
</evidence>
<accession>A0A9D4JPZ9</accession>
<reference evidence="2" key="2">
    <citation type="submission" date="2020-11" db="EMBL/GenBank/DDBJ databases">
        <authorList>
            <person name="McCartney M.A."/>
            <person name="Auch B."/>
            <person name="Kono T."/>
            <person name="Mallez S."/>
            <person name="Becker A."/>
            <person name="Gohl D.M."/>
            <person name="Silverstein K.A.T."/>
            <person name="Koren S."/>
            <person name="Bechman K.B."/>
            <person name="Herman A."/>
            <person name="Abrahante J.E."/>
            <person name="Garbe J."/>
        </authorList>
    </citation>
    <scope>NUCLEOTIDE SEQUENCE</scope>
    <source>
        <strain evidence="2">Duluth1</strain>
        <tissue evidence="2">Whole animal</tissue>
    </source>
</reference>
<comment type="caution">
    <text evidence="2">The sequence shown here is derived from an EMBL/GenBank/DDBJ whole genome shotgun (WGS) entry which is preliminary data.</text>
</comment>
<organism evidence="2 3">
    <name type="scientific">Dreissena polymorpha</name>
    <name type="common">Zebra mussel</name>
    <name type="synonym">Mytilus polymorpha</name>
    <dbReference type="NCBI Taxonomy" id="45954"/>
    <lineage>
        <taxon>Eukaryota</taxon>
        <taxon>Metazoa</taxon>
        <taxon>Spiralia</taxon>
        <taxon>Lophotrochozoa</taxon>
        <taxon>Mollusca</taxon>
        <taxon>Bivalvia</taxon>
        <taxon>Autobranchia</taxon>
        <taxon>Heteroconchia</taxon>
        <taxon>Euheterodonta</taxon>
        <taxon>Imparidentia</taxon>
        <taxon>Neoheterodontei</taxon>
        <taxon>Myida</taxon>
        <taxon>Dreissenoidea</taxon>
        <taxon>Dreissenidae</taxon>
        <taxon>Dreissena</taxon>
    </lineage>
</organism>
<protein>
    <submittedName>
        <fullName evidence="2">Uncharacterized protein</fullName>
    </submittedName>
</protein>
<feature type="compositionally biased region" description="Polar residues" evidence="1">
    <location>
        <begin position="109"/>
        <end position="120"/>
    </location>
</feature>
<name>A0A9D4JPZ9_DREPO</name>
<reference evidence="2" key="1">
    <citation type="journal article" date="2019" name="bioRxiv">
        <title>The Genome of the Zebra Mussel, Dreissena polymorpha: A Resource for Invasive Species Research.</title>
        <authorList>
            <person name="McCartney M.A."/>
            <person name="Auch B."/>
            <person name="Kono T."/>
            <person name="Mallez S."/>
            <person name="Zhang Y."/>
            <person name="Obille A."/>
            <person name="Becker A."/>
            <person name="Abrahante J.E."/>
            <person name="Garbe J."/>
            <person name="Badalamenti J.P."/>
            <person name="Herman A."/>
            <person name="Mangelson H."/>
            <person name="Liachko I."/>
            <person name="Sullivan S."/>
            <person name="Sone E.D."/>
            <person name="Koren S."/>
            <person name="Silverstein K.A.T."/>
            <person name="Beckman K.B."/>
            <person name="Gohl D.M."/>
        </authorList>
    </citation>
    <scope>NUCLEOTIDE SEQUENCE</scope>
    <source>
        <strain evidence="2">Duluth1</strain>
        <tissue evidence="2">Whole animal</tissue>
    </source>
</reference>
<keyword evidence="3" id="KW-1185">Reference proteome</keyword>
<gene>
    <name evidence="2" type="ORF">DPMN_118168</name>
</gene>
<proteinExistence type="predicted"/>